<dbReference type="PANTHER" id="PTHR30250">
    <property type="entry name" value="PST FAMILY PREDICTED COLANIC ACID TRANSPORTER"/>
    <property type="match status" value="1"/>
</dbReference>
<comment type="subcellular location">
    <subcellularLocation>
        <location evidence="1">Cell membrane</location>
        <topology evidence="1">Multi-pass membrane protein</topology>
    </subcellularLocation>
</comment>
<reference evidence="7" key="1">
    <citation type="journal article" date="2014" name="Int. J. Syst. Evol. Microbiol.">
        <title>Complete genome sequence of Corynebacterium casei LMG S-19264T (=DSM 44701T), isolated from a smear-ripened cheese.</title>
        <authorList>
            <consortium name="US DOE Joint Genome Institute (JGI-PGF)"/>
            <person name="Walter F."/>
            <person name="Albersmeier A."/>
            <person name="Kalinowski J."/>
            <person name="Ruckert C."/>
        </authorList>
    </citation>
    <scope>NUCLEOTIDE SEQUENCE</scope>
    <source>
        <strain evidence="7">JCM 31311</strain>
    </source>
</reference>
<dbReference type="GO" id="GO:0005886">
    <property type="term" value="C:plasma membrane"/>
    <property type="evidence" value="ECO:0007669"/>
    <property type="project" value="UniProtKB-SubCell"/>
</dbReference>
<keyword evidence="8" id="KW-1185">Reference proteome</keyword>
<accession>A0A918FD98</accession>
<sequence length="222" mass="24608">MVWVRRELGWGTLSLRPILAEIKAGGAFSISLSAQSIYNDIDKTMLARMVSSEAAGVYAAAYRIIDVAFTPVRAVLYASYAKFFQHGEQGIKSNLRYAMTLLPWATLYSGIIGVFLFFIAPVLPIMFGKDFEASVNVLRWLAPLILLKSIHSFLADTLTGANYQFTRSIIQAVVAFFNVALNFAILSRFSIKGAIFSSIISDFLLLSLLIIASLRITRSFNE</sequence>
<feature type="transmembrane region" description="Helical" evidence="6">
    <location>
        <begin position="195"/>
        <end position="216"/>
    </location>
</feature>
<evidence type="ECO:0000256" key="6">
    <source>
        <dbReference type="SAM" id="Phobius"/>
    </source>
</evidence>
<evidence type="ECO:0000256" key="4">
    <source>
        <dbReference type="ARBA" id="ARBA00022989"/>
    </source>
</evidence>
<feature type="transmembrane region" description="Helical" evidence="6">
    <location>
        <begin position="101"/>
        <end position="125"/>
    </location>
</feature>
<comment type="caution">
    <text evidence="7">The sequence shown here is derived from an EMBL/GenBank/DDBJ whole genome shotgun (WGS) entry which is preliminary data.</text>
</comment>
<feature type="transmembrane region" description="Helical" evidence="6">
    <location>
        <begin position="169"/>
        <end position="189"/>
    </location>
</feature>
<keyword evidence="3 6" id="KW-0812">Transmembrane</keyword>
<evidence type="ECO:0000256" key="3">
    <source>
        <dbReference type="ARBA" id="ARBA00022692"/>
    </source>
</evidence>
<organism evidence="7 8">
    <name type="scientific">Deinococcus ruber</name>
    <dbReference type="NCBI Taxonomy" id="1848197"/>
    <lineage>
        <taxon>Bacteria</taxon>
        <taxon>Thermotogati</taxon>
        <taxon>Deinococcota</taxon>
        <taxon>Deinococci</taxon>
        <taxon>Deinococcales</taxon>
        <taxon>Deinococcaceae</taxon>
        <taxon>Deinococcus</taxon>
    </lineage>
</organism>
<keyword evidence="2" id="KW-1003">Cell membrane</keyword>
<evidence type="ECO:0000256" key="5">
    <source>
        <dbReference type="ARBA" id="ARBA00023136"/>
    </source>
</evidence>
<evidence type="ECO:0008006" key="9">
    <source>
        <dbReference type="Google" id="ProtNLM"/>
    </source>
</evidence>
<dbReference type="EMBL" id="BMQL01000046">
    <property type="protein sequence ID" value="GGR29248.1"/>
    <property type="molecule type" value="Genomic_DNA"/>
</dbReference>
<gene>
    <name evidence="7" type="ORF">GCM10008957_45310</name>
</gene>
<dbReference type="Proteomes" id="UP000603865">
    <property type="component" value="Unassembled WGS sequence"/>
</dbReference>
<protein>
    <recommendedName>
        <fullName evidence="9">Polysaccharide biosynthesis protein C-terminal domain-containing protein</fullName>
    </recommendedName>
</protein>
<name>A0A918FD98_9DEIO</name>
<dbReference type="InterPro" id="IPR050833">
    <property type="entry name" value="Poly_Biosynth_Transport"/>
</dbReference>
<keyword evidence="4 6" id="KW-1133">Transmembrane helix</keyword>
<dbReference type="PANTHER" id="PTHR30250:SF11">
    <property type="entry name" value="O-ANTIGEN TRANSPORTER-RELATED"/>
    <property type="match status" value="1"/>
</dbReference>
<evidence type="ECO:0000256" key="2">
    <source>
        <dbReference type="ARBA" id="ARBA00022475"/>
    </source>
</evidence>
<dbReference type="AlphaFoldDB" id="A0A918FD98"/>
<evidence type="ECO:0000256" key="1">
    <source>
        <dbReference type="ARBA" id="ARBA00004651"/>
    </source>
</evidence>
<evidence type="ECO:0000313" key="7">
    <source>
        <dbReference type="EMBL" id="GGR29248.1"/>
    </source>
</evidence>
<evidence type="ECO:0000313" key="8">
    <source>
        <dbReference type="Proteomes" id="UP000603865"/>
    </source>
</evidence>
<proteinExistence type="predicted"/>
<keyword evidence="5 6" id="KW-0472">Membrane</keyword>
<reference evidence="7" key="2">
    <citation type="submission" date="2020-09" db="EMBL/GenBank/DDBJ databases">
        <authorList>
            <person name="Sun Q."/>
            <person name="Ohkuma M."/>
        </authorList>
    </citation>
    <scope>NUCLEOTIDE SEQUENCE</scope>
    <source>
        <strain evidence="7">JCM 31311</strain>
    </source>
</reference>